<feature type="region of interest" description="Disordered" evidence="1">
    <location>
        <begin position="56"/>
        <end position="163"/>
    </location>
</feature>
<gene>
    <name evidence="2" type="ORF">FRX31_010233</name>
</gene>
<protein>
    <submittedName>
        <fullName evidence="2">Syringolide-induced protein 14-1-1</fullName>
    </submittedName>
</protein>
<dbReference type="PANTHER" id="PTHR34779:SF1">
    <property type="entry name" value="OS09G0542900 PROTEIN"/>
    <property type="match status" value="1"/>
</dbReference>
<dbReference type="Proteomes" id="UP000554482">
    <property type="component" value="Unassembled WGS sequence"/>
</dbReference>
<organism evidence="2 3">
    <name type="scientific">Thalictrum thalictroides</name>
    <name type="common">Rue-anemone</name>
    <name type="synonym">Anemone thalictroides</name>
    <dbReference type="NCBI Taxonomy" id="46969"/>
    <lineage>
        <taxon>Eukaryota</taxon>
        <taxon>Viridiplantae</taxon>
        <taxon>Streptophyta</taxon>
        <taxon>Embryophyta</taxon>
        <taxon>Tracheophyta</taxon>
        <taxon>Spermatophyta</taxon>
        <taxon>Magnoliopsida</taxon>
        <taxon>Ranunculales</taxon>
        <taxon>Ranunculaceae</taxon>
        <taxon>Thalictroideae</taxon>
        <taxon>Thalictrum</taxon>
    </lineage>
</organism>
<feature type="non-terminal residue" evidence="2">
    <location>
        <position position="163"/>
    </location>
</feature>
<dbReference type="OrthoDB" id="1926132at2759"/>
<keyword evidence="3" id="KW-1185">Reference proteome</keyword>
<evidence type="ECO:0000313" key="3">
    <source>
        <dbReference type="Proteomes" id="UP000554482"/>
    </source>
</evidence>
<accession>A0A7J6WU62</accession>
<evidence type="ECO:0000256" key="1">
    <source>
        <dbReference type="SAM" id="MobiDB-lite"/>
    </source>
</evidence>
<comment type="caution">
    <text evidence="2">The sequence shown here is derived from an EMBL/GenBank/DDBJ whole genome shotgun (WGS) entry which is preliminary data.</text>
</comment>
<name>A0A7J6WU62_THATH</name>
<dbReference type="PANTHER" id="PTHR34779">
    <property type="entry name" value="OS09G0542900 PROTEIN"/>
    <property type="match status" value="1"/>
</dbReference>
<reference evidence="2 3" key="1">
    <citation type="submission" date="2020-06" db="EMBL/GenBank/DDBJ databases">
        <title>Transcriptomic and genomic resources for Thalictrum thalictroides and T. hernandezii: Facilitating candidate gene discovery in an emerging model plant lineage.</title>
        <authorList>
            <person name="Arias T."/>
            <person name="Riano-Pachon D.M."/>
            <person name="Di Stilio V.S."/>
        </authorList>
    </citation>
    <scope>NUCLEOTIDE SEQUENCE [LARGE SCALE GENOMIC DNA]</scope>
    <source>
        <strain evidence="3">cv. WT478/WT964</strain>
        <tissue evidence="2">Leaves</tissue>
    </source>
</reference>
<feature type="compositionally biased region" description="Low complexity" evidence="1">
    <location>
        <begin position="107"/>
        <end position="124"/>
    </location>
</feature>
<proteinExistence type="predicted"/>
<evidence type="ECO:0000313" key="2">
    <source>
        <dbReference type="EMBL" id="KAF5200180.1"/>
    </source>
</evidence>
<dbReference type="EMBL" id="JABWDY010011074">
    <property type="protein sequence ID" value="KAF5200180.1"/>
    <property type="molecule type" value="Genomic_DNA"/>
</dbReference>
<feature type="compositionally biased region" description="Polar residues" evidence="1">
    <location>
        <begin position="140"/>
        <end position="151"/>
    </location>
</feature>
<sequence length="163" mass="17801">MEKTTTATTRSKKNKILSFLPKTATVSFQNHPFSPGRDHKRYFSGPIKSMIPAEARIKSSNSGGKTFDEPTSPKISCMGQIKHKKKSKIVVPKPITPPIQEEKKPKTSTNSSKPKRSSSSIRNIFGRGGSSTKQGRKSDASSAERPTTVSSTDHKAPSLSQMK</sequence>
<dbReference type="InterPro" id="IPR038796">
    <property type="entry name" value="At1g76070-like"/>
</dbReference>
<dbReference type="AlphaFoldDB" id="A0A7J6WU62"/>